<dbReference type="RefSeq" id="WP_226747023.1">
    <property type="nucleotide sequence ID" value="NZ_JAJATZ010000001.1"/>
</dbReference>
<protein>
    <submittedName>
        <fullName evidence="2">TIGR02281 family clan AA aspartic protease</fullName>
        <ecNumber evidence="2">3.4.23.-</ecNumber>
    </submittedName>
</protein>
<dbReference type="NCBIfam" id="TIGR02281">
    <property type="entry name" value="clan_AA_DTGA"/>
    <property type="match status" value="1"/>
</dbReference>
<evidence type="ECO:0000313" key="2">
    <source>
        <dbReference type="EMBL" id="MCB5197980.1"/>
    </source>
</evidence>
<keyword evidence="1" id="KW-0812">Transmembrane</keyword>
<keyword evidence="1" id="KW-0472">Membrane</keyword>
<evidence type="ECO:0000256" key="1">
    <source>
        <dbReference type="SAM" id="Phobius"/>
    </source>
</evidence>
<dbReference type="Gene3D" id="2.40.70.10">
    <property type="entry name" value="Acid Proteases"/>
    <property type="match status" value="1"/>
</dbReference>
<dbReference type="EC" id="3.4.23.-" evidence="2"/>
<feature type="transmembrane region" description="Helical" evidence="1">
    <location>
        <begin position="6"/>
        <end position="26"/>
    </location>
</feature>
<keyword evidence="3" id="KW-1185">Reference proteome</keyword>
<dbReference type="GO" id="GO:0008233">
    <property type="term" value="F:peptidase activity"/>
    <property type="evidence" value="ECO:0007669"/>
    <property type="project" value="UniProtKB-KW"/>
</dbReference>
<keyword evidence="2" id="KW-0645">Protease</keyword>
<proteinExistence type="predicted"/>
<reference evidence="2" key="1">
    <citation type="submission" date="2021-10" db="EMBL/GenBank/DDBJ databases">
        <title>Loktanella gaetbuli sp. nov., isolated from a tidal flat.</title>
        <authorList>
            <person name="Park S."/>
            <person name="Yoon J.-H."/>
        </authorList>
    </citation>
    <scope>NUCLEOTIDE SEQUENCE</scope>
    <source>
        <strain evidence="2">TSTF-M6</strain>
    </source>
</reference>
<gene>
    <name evidence="2" type="ORF">LGQ03_01875</name>
</gene>
<name>A0ABS8BQH8_9RHOB</name>
<dbReference type="InterPro" id="IPR021109">
    <property type="entry name" value="Peptidase_aspartic_dom_sf"/>
</dbReference>
<evidence type="ECO:0000313" key="3">
    <source>
        <dbReference type="Proteomes" id="UP001138961"/>
    </source>
</evidence>
<keyword evidence="1" id="KW-1133">Transmembrane helix</keyword>
<sequence length="192" mass="20578">MSTDQIMQATFLTLMGGAIFVSYLVSQRGRMGKVAQQASIWGLIFIGVIGAIGLWGDISRDVLPRQSVTSGGDIVLPQQADGHYYIRLDVNDVPVDFVIDTGASQIVLSQQDAQRIGLDPDTLRYLGSASTANGIVQTAPVTLDLVTLGDVTETRVPAVVNGGDMFGSLLGMSYLSRFSNIQIRDGELVLTR</sequence>
<organism evidence="2 3">
    <name type="scientific">Loktanella gaetbuli</name>
    <dbReference type="NCBI Taxonomy" id="2881335"/>
    <lineage>
        <taxon>Bacteria</taxon>
        <taxon>Pseudomonadati</taxon>
        <taxon>Pseudomonadota</taxon>
        <taxon>Alphaproteobacteria</taxon>
        <taxon>Rhodobacterales</taxon>
        <taxon>Roseobacteraceae</taxon>
        <taxon>Loktanella</taxon>
    </lineage>
</organism>
<dbReference type="EMBL" id="JAJATZ010000001">
    <property type="protein sequence ID" value="MCB5197980.1"/>
    <property type="molecule type" value="Genomic_DNA"/>
</dbReference>
<dbReference type="Proteomes" id="UP001138961">
    <property type="component" value="Unassembled WGS sequence"/>
</dbReference>
<dbReference type="Pfam" id="PF13975">
    <property type="entry name" value="gag-asp_proteas"/>
    <property type="match status" value="1"/>
</dbReference>
<dbReference type="SUPFAM" id="SSF50630">
    <property type="entry name" value="Acid proteases"/>
    <property type="match status" value="1"/>
</dbReference>
<dbReference type="GO" id="GO:0006508">
    <property type="term" value="P:proteolysis"/>
    <property type="evidence" value="ECO:0007669"/>
    <property type="project" value="UniProtKB-KW"/>
</dbReference>
<feature type="transmembrane region" description="Helical" evidence="1">
    <location>
        <begin position="38"/>
        <end position="56"/>
    </location>
</feature>
<accession>A0ABS8BQH8</accession>
<comment type="caution">
    <text evidence="2">The sequence shown here is derived from an EMBL/GenBank/DDBJ whole genome shotgun (WGS) entry which is preliminary data.</text>
</comment>
<dbReference type="CDD" id="cd05483">
    <property type="entry name" value="retropepsin_like_bacteria"/>
    <property type="match status" value="1"/>
</dbReference>
<keyword evidence="2" id="KW-0378">Hydrolase</keyword>
<dbReference type="InterPro" id="IPR011969">
    <property type="entry name" value="Clan_AA_Asp_peptidase_C"/>
</dbReference>
<dbReference type="InterPro" id="IPR034122">
    <property type="entry name" value="Retropepsin-like_bacterial"/>
</dbReference>